<organism evidence="2 5">
    <name type="scientific">Rotaria magnacalcarata</name>
    <dbReference type="NCBI Taxonomy" id="392030"/>
    <lineage>
        <taxon>Eukaryota</taxon>
        <taxon>Metazoa</taxon>
        <taxon>Spiralia</taxon>
        <taxon>Gnathifera</taxon>
        <taxon>Rotifera</taxon>
        <taxon>Eurotatoria</taxon>
        <taxon>Bdelloidea</taxon>
        <taxon>Philodinida</taxon>
        <taxon>Philodinidae</taxon>
        <taxon>Rotaria</taxon>
    </lineage>
</organism>
<evidence type="ECO:0000313" key="4">
    <source>
        <dbReference type="EMBL" id="CAF5204914.1"/>
    </source>
</evidence>
<feature type="compositionally biased region" description="Polar residues" evidence="1">
    <location>
        <begin position="173"/>
        <end position="185"/>
    </location>
</feature>
<feature type="compositionally biased region" description="Basic and acidic residues" evidence="1">
    <location>
        <begin position="163"/>
        <end position="172"/>
    </location>
</feature>
<feature type="compositionally biased region" description="Polar residues" evidence="1">
    <location>
        <begin position="251"/>
        <end position="280"/>
    </location>
</feature>
<feature type="region of interest" description="Disordered" evidence="1">
    <location>
        <begin position="163"/>
        <end position="280"/>
    </location>
</feature>
<reference evidence="2" key="1">
    <citation type="submission" date="2021-02" db="EMBL/GenBank/DDBJ databases">
        <authorList>
            <person name="Nowell W R."/>
        </authorList>
    </citation>
    <scope>NUCLEOTIDE SEQUENCE</scope>
</reference>
<protein>
    <submittedName>
        <fullName evidence="2">Uncharacterized protein</fullName>
    </submittedName>
</protein>
<dbReference type="Proteomes" id="UP000681720">
    <property type="component" value="Unassembled WGS sequence"/>
</dbReference>
<sequence length="280" mass="30871">MEPTNNQSIETKIESIAKLKKIDEFDKQDTRNAVLLTPEDRASVSKVTTPVHGQVENVDHDKCAVVPLNAAELEVLPSFATSNKEQKPTDPELCSIVTPVSQKNETVENIKPICTNRLEENTLYKQAPVINDVQLRTENRSLSSSPIFEPKLTDQGRLAKNEVEEKLHDNKTTDTSITPAKNEVSSEPAIKDMNATLGDNKTFSTTPSELNNEAQSTTSIPQQDKKDDGIKPMPPASSDNKDNEKIPSTDLLIQSNFDTTTASVATNETNDKQNNIQKNS</sequence>
<dbReference type="Proteomes" id="UP000681967">
    <property type="component" value="Unassembled WGS sequence"/>
</dbReference>
<dbReference type="EMBL" id="CAJOBH010246834">
    <property type="protein sequence ID" value="CAF5127502.1"/>
    <property type="molecule type" value="Genomic_DNA"/>
</dbReference>
<proteinExistence type="predicted"/>
<dbReference type="EMBL" id="CAJOBJ010348470">
    <property type="protein sequence ID" value="CAF5204914.1"/>
    <property type="molecule type" value="Genomic_DNA"/>
</dbReference>
<dbReference type="AlphaFoldDB" id="A0A8S3FK92"/>
<feature type="compositionally biased region" description="Polar residues" evidence="1">
    <location>
        <begin position="197"/>
        <end position="222"/>
    </location>
</feature>
<evidence type="ECO:0000256" key="1">
    <source>
        <dbReference type="SAM" id="MobiDB-lite"/>
    </source>
</evidence>
<comment type="caution">
    <text evidence="2">The sequence shown here is derived from an EMBL/GenBank/DDBJ whole genome shotgun (WGS) entry which is preliminary data.</text>
</comment>
<evidence type="ECO:0000313" key="3">
    <source>
        <dbReference type="EMBL" id="CAF5203571.1"/>
    </source>
</evidence>
<evidence type="ECO:0000313" key="2">
    <source>
        <dbReference type="EMBL" id="CAF5127502.1"/>
    </source>
</evidence>
<feature type="non-terminal residue" evidence="2">
    <location>
        <position position="280"/>
    </location>
</feature>
<evidence type="ECO:0000313" key="5">
    <source>
        <dbReference type="Proteomes" id="UP000681967"/>
    </source>
</evidence>
<dbReference type="EMBL" id="CAJOBI010334303">
    <property type="protein sequence ID" value="CAF5203571.1"/>
    <property type="molecule type" value="Genomic_DNA"/>
</dbReference>
<dbReference type="Proteomes" id="UP000676336">
    <property type="component" value="Unassembled WGS sequence"/>
</dbReference>
<accession>A0A8S3FK92</accession>
<name>A0A8S3FK92_9BILA</name>
<gene>
    <name evidence="2" type="ORF">BYL167_LOCUS67995</name>
    <name evidence="4" type="ORF">GIL414_LOCUS77810</name>
    <name evidence="3" type="ORF">SMN809_LOCUS76207</name>
</gene>